<protein>
    <submittedName>
        <fullName evidence="1">Uncharacterized protein</fullName>
    </submittedName>
</protein>
<proteinExistence type="predicted"/>
<dbReference type="Proteomes" id="UP000325434">
    <property type="component" value="Unassembled WGS sequence"/>
</dbReference>
<dbReference type="EMBL" id="ML734612">
    <property type="protein sequence ID" value="KAB8245444.1"/>
    <property type="molecule type" value="Genomic_DNA"/>
</dbReference>
<name>A0A5N6GV68_ASPFL</name>
<accession>A0A5N6GV68</accession>
<dbReference type="AlphaFoldDB" id="A0A5N6GV68"/>
<gene>
    <name evidence="1" type="ORF">BDV35DRAFT_356829</name>
</gene>
<organism evidence="1">
    <name type="scientific">Aspergillus flavus</name>
    <dbReference type="NCBI Taxonomy" id="5059"/>
    <lineage>
        <taxon>Eukaryota</taxon>
        <taxon>Fungi</taxon>
        <taxon>Dikarya</taxon>
        <taxon>Ascomycota</taxon>
        <taxon>Pezizomycotina</taxon>
        <taxon>Eurotiomycetes</taxon>
        <taxon>Eurotiomycetidae</taxon>
        <taxon>Eurotiales</taxon>
        <taxon>Aspergillaceae</taxon>
        <taxon>Aspergillus</taxon>
        <taxon>Aspergillus subgen. Circumdati</taxon>
    </lineage>
</organism>
<sequence>MLVGHPICQINIHLFCSLSVLPVSPFIIIIFFLSISFLVSCPLLCTLFSLSHVAQH</sequence>
<evidence type="ECO:0000313" key="1">
    <source>
        <dbReference type="EMBL" id="KAB8245444.1"/>
    </source>
</evidence>
<reference evidence="1" key="1">
    <citation type="submission" date="2019-04" db="EMBL/GenBank/DDBJ databases">
        <title>Friends and foes A comparative genomics study of 23 Aspergillus species from section Flavi.</title>
        <authorList>
            <consortium name="DOE Joint Genome Institute"/>
            <person name="Kjaerbolling I."/>
            <person name="Vesth T."/>
            <person name="Frisvad J.C."/>
            <person name="Nybo J.L."/>
            <person name="Theobald S."/>
            <person name="Kildgaard S."/>
            <person name="Isbrandt T."/>
            <person name="Kuo A."/>
            <person name="Sato A."/>
            <person name="Lyhne E.K."/>
            <person name="Kogle M.E."/>
            <person name="Wiebenga A."/>
            <person name="Kun R.S."/>
            <person name="Lubbers R.J."/>
            <person name="Makela M.R."/>
            <person name="Barry K."/>
            <person name="Chovatia M."/>
            <person name="Clum A."/>
            <person name="Daum C."/>
            <person name="Haridas S."/>
            <person name="He G."/>
            <person name="LaButti K."/>
            <person name="Lipzen A."/>
            <person name="Mondo S."/>
            <person name="Riley R."/>
            <person name="Salamov A."/>
            <person name="Simmons B.A."/>
            <person name="Magnuson J.K."/>
            <person name="Henrissat B."/>
            <person name="Mortensen U.H."/>
            <person name="Larsen T.O."/>
            <person name="Devries R.P."/>
            <person name="Grigoriev I.V."/>
            <person name="Machida M."/>
            <person name="Baker S.E."/>
            <person name="Andersen M.R."/>
        </authorList>
    </citation>
    <scope>NUCLEOTIDE SEQUENCE [LARGE SCALE GENOMIC DNA]</scope>
    <source>
        <strain evidence="1">CBS 121.62</strain>
    </source>
</reference>